<dbReference type="EMBL" id="ML987190">
    <property type="protein sequence ID" value="KAF2254671.1"/>
    <property type="molecule type" value="Genomic_DNA"/>
</dbReference>
<dbReference type="RefSeq" id="XP_033689675.1">
    <property type="nucleotide sequence ID" value="XM_033819852.1"/>
</dbReference>
<evidence type="ECO:0000313" key="1">
    <source>
        <dbReference type="EMBL" id="KAF2254671.1"/>
    </source>
</evidence>
<dbReference type="Proteomes" id="UP000800094">
    <property type="component" value="Unassembled WGS sequence"/>
</dbReference>
<sequence length="177" mass="19798">MGRKRLRRAVEGDFDSESFYTFHNTAMANLSLSSGIYQDTAGAINMTLEGSLSSENWQIYYQQGRYFIRNYDYGDYQLALTESSRSVPKLMKRSGELGHQWTLTRKDGDGWQLSNGLLGNGSLLCLNQAYTGTVPGMQPSEAGANWEILINPSAGSPKGSDLYRDVEGFEVRITERK</sequence>
<dbReference type="AlphaFoldDB" id="A0A6A6IVU6"/>
<proteinExistence type="predicted"/>
<protein>
    <recommendedName>
        <fullName evidence="3">Carbohydrate-binding module family 13 protein</fullName>
    </recommendedName>
</protein>
<evidence type="ECO:0000313" key="2">
    <source>
        <dbReference type="Proteomes" id="UP000800094"/>
    </source>
</evidence>
<dbReference type="GeneID" id="54573182"/>
<dbReference type="InterPro" id="IPR035992">
    <property type="entry name" value="Ricin_B-like_lectins"/>
</dbReference>
<evidence type="ECO:0008006" key="3">
    <source>
        <dbReference type="Google" id="ProtNLM"/>
    </source>
</evidence>
<gene>
    <name evidence="1" type="ORF">BU26DRAFT_143311</name>
</gene>
<organism evidence="1 2">
    <name type="scientific">Trematosphaeria pertusa</name>
    <dbReference type="NCBI Taxonomy" id="390896"/>
    <lineage>
        <taxon>Eukaryota</taxon>
        <taxon>Fungi</taxon>
        <taxon>Dikarya</taxon>
        <taxon>Ascomycota</taxon>
        <taxon>Pezizomycotina</taxon>
        <taxon>Dothideomycetes</taxon>
        <taxon>Pleosporomycetidae</taxon>
        <taxon>Pleosporales</taxon>
        <taxon>Massarineae</taxon>
        <taxon>Trematosphaeriaceae</taxon>
        <taxon>Trematosphaeria</taxon>
    </lineage>
</organism>
<dbReference type="OrthoDB" id="5344815at2759"/>
<keyword evidence="2" id="KW-1185">Reference proteome</keyword>
<dbReference type="SUPFAM" id="SSF50370">
    <property type="entry name" value="Ricin B-like lectins"/>
    <property type="match status" value="1"/>
</dbReference>
<name>A0A6A6IVU6_9PLEO</name>
<accession>A0A6A6IVU6</accession>
<reference evidence="1" key="1">
    <citation type="journal article" date="2020" name="Stud. Mycol.">
        <title>101 Dothideomycetes genomes: a test case for predicting lifestyles and emergence of pathogens.</title>
        <authorList>
            <person name="Haridas S."/>
            <person name="Albert R."/>
            <person name="Binder M."/>
            <person name="Bloem J."/>
            <person name="Labutti K."/>
            <person name="Salamov A."/>
            <person name="Andreopoulos B."/>
            <person name="Baker S."/>
            <person name="Barry K."/>
            <person name="Bills G."/>
            <person name="Bluhm B."/>
            <person name="Cannon C."/>
            <person name="Castanera R."/>
            <person name="Culley D."/>
            <person name="Daum C."/>
            <person name="Ezra D."/>
            <person name="Gonzalez J."/>
            <person name="Henrissat B."/>
            <person name="Kuo A."/>
            <person name="Liang C."/>
            <person name="Lipzen A."/>
            <person name="Lutzoni F."/>
            <person name="Magnuson J."/>
            <person name="Mondo S."/>
            <person name="Nolan M."/>
            <person name="Ohm R."/>
            <person name="Pangilinan J."/>
            <person name="Park H.-J."/>
            <person name="Ramirez L."/>
            <person name="Alfaro M."/>
            <person name="Sun H."/>
            <person name="Tritt A."/>
            <person name="Yoshinaga Y."/>
            <person name="Zwiers L.-H."/>
            <person name="Turgeon B."/>
            <person name="Goodwin S."/>
            <person name="Spatafora J."/>
            <person name="Crous P."/>
            <person name="Grigoriev I."/>
        </authorList>
    </citation>
    <scope>NUCLEOTIDE SEQUENCE</scope>
    <source>
        <strain evidence="1">CBS 122368</strain>
    </source>
</reference>